<evidence type="ECO:0000256" key="1">
    <source>
        <dbReference type="SAM" id="MobiDB-lite"/>
    </source>
</evidence>
<organism evidence="3 4">
    <name type="scientific">Galendromus occidentalis</name>
    <name type="common">western predatory mite</name>
    <dbReference type="NCBI Taxonomy" id="34638"/>
    <lineage>
        <taxon>Eukaryota</taxon>
        <taxon>Metazoa</taxon>
        <taxon>Ecdysozoa</taxon>
        <taxon>Arthropoda</taxon>
        <taxon>Chelicerata</taxon>
        <taxon>Arachnida</taxon>
        <taxon>Acari</taxon>
        <taxon>Parasitiformes</taxon>
        <taxon>Mesostigmata</taxon>
        <taxon>Gamasina</taxon>
        <taxon>Phytoseioidea</taxon>
        <taxon>Phytoseiidae</taxon>
        <taxon>Typhlodrominae</taxon>
        <taxon>Galendromus</taxon>
    </lineage>
</organism>
<keyword evidence="3" id="KW-1185">Reference proteome</keyword>
<reference evidence="4" key="1">
    <citation type="submission" date="2025-08" db="UniProtKB">
        <authorList>
            <consortium name="RefSeq"/>
        </authorList>
    </citation>
    <scope>IDENTIFICATION</scope>
</reference>
<gene>
    <name evidence="4" type="primary">LOC100898928</name>
</gene>
<feature type="compositionally biased region" description="Basic and acidic residues" evidence="1">
    <location>
        <begin position="85"/>
        <end position="105"/>
    </location>
</feature>
<protein>
    <submittedName>
        <fullName evidence="4">Uncharacterized protein LOC100898928</fullName>
    </submittedName>
</protein>
<feature type="domain" description="MAP3K HisK-N-like globin" evidence="2">
    <location>
        <begin position="102"/>
        <end position="204"/>
    </location>
</feature>
<dbReference type="SUPFAM" id="SSF47769">
    <property type="entry name" value="SAM/Pointed domain"/>
    <property type="match status" value="1"/>
</dbReference>
<dbReference type="Proteomes" id="UP000694867">
    <property type="component" value="Unplaced"/>
</dbReference>
<dbReference type="AlphaFoldDB" id="A0AAJ7WGZ6"/>
<sequence length="318" mass="35630">MFKSGPLGSIVAGLENRDPSGPGPRELRWSLMRVQCWDCNDEPGAWSAYGDFDMDSLYGDRELTDSMTNLATPLVISSAVIGTPKPKDGDPKNGPEDGREFYMPKEGSRRRKTIVKILQDDGGQILEIWMGQIRGRIGSSVLLINERHLAELLSGMILLLSEQNNDQLSKVLAQLKDSLDFGANALNQLQTALFVFQYSVRSIIYSNTPSGLTFVKALMEQGMRCCDLVRMATDGSSSTSKVSDKQDGDPEMVRWLRNIGVDEASVGRFVQERFSLKDVLQLVDREDLKRLGLKLGYEIRVWTAIQRHRNRKESHNTS</sequence>
<dbReference type="GeneID" id="100898928"/>
<dbReference type="InterPro" id="IPR046873">
    <property type="entry name" value="HisK-N-like"/>
</dbReference>
<proteinExistence type="predicted"/>
<dbReference type="KEGG" id="goe:100898928"/>
<feature type="region of interest" description="Disordered" evidence="1">
    <location>
        <begin position="1"/>
        <end position="22"/>
    </location>
</feature>
<evidence type="ECO:0000313" key="3">
    <source>
        <dbReference type="Proteomes" id="UP000694867"/>
    </source>
</evidence>
<dbReference type="Pfam" id="PF20302">
    <property type="entry name" value="HisK-N-like"/>
    <property type="match status" value="1"/>
</dbReference>
<feature type="region of interest" description="Disordered" evidence="1">
    <location>
        <begin position="81"/>
        <end position="105"/>
    </location>
</feature>
<accession>A0AAJ7WGZ6</accession>
<name>A0AAJ7WGZ6_9ACAR</name>
<dbReference type="InterPro" id="IPR013761">
    <property type="entry name" value="SAM/pointed_sf"/>
</dbReference>
<dbReference type="Gene3D" id="1.10.150.50">
    <property type="entry name" value="Transcription Factor, Ets-1"/>
    <property type="match status" value="1"/>
</dbReference>
<evidence type="ECO:0000259" key="2">
    <source>
        <dbReference type="Pfam" id="PF20302"/>
    </source>
</evidence>
<evidence type="ECO:0000313" key="4">
    <source>
        <dbReference type="RefSeq" id="XP_028966749.1"/>
    </source>
</evidence>
<dbReference type="RefSeq" id="XP_028966749.1">
    <property type="nucleotide sequence ID" value="XM_029110916.1"/>
</dbReference>